<dbReference type="InterPro" id="IPR033481">
    <property type="entry name" value="Dni1/Fig1"/>
</dbReference>
<dbReference type="PANTHER" id="PTHR28092:SF1">
    <property type="entry name" value="FACTOR-INDUCED GENE 1 PROTEIN"/>
    <property type="match status" value="1"/>
</dbReference>
<dbReference type="EMBL" id="ML977320">
    <property type="protein sequence ID" value="KAF2116932.1"/>
    <property type="molecule type" value="Genomic_DNA"/>
</dbReference>
<evidence type="ECO:0000313" key="3">
    <source>
        <dbReference type="Proteomes" id="UP000799770"/>
    </source>
</evidence>
<keyword evidence="1" id="KW-0812">Transmembrane</keyword>
<feature type="transmembrane region" description="Helical" evidence="1">
    <location>
        <begin position="166"/>
        <end position="186"/>
    </location>
</feature>
<keyword evidence="3" id="KW-1185">Reference proteome</keyword>
<dbReference type="GO" id="GO:0043332">
    <property type="term" value="C:mating projection tip"/>
    <property type="evidence" value="ECO:0007669"/>
    <property type="project" value="TreeGrafter"/>
</dbReference>
<gene>
    <name evidence="2" type="ORF">BDV96DRAFT_38526</name>
</gene>
<accession>A0A6A5ZBU1</accession>
<reference evidence="2" key="1">
    <citation type="journal article" date="2020" name="Stud. Mycol.">
        <title>101 Dothideomycetes genomes: a test case for predicting lifestyles and emergence of pathogens.</title>
        <authorList>
            <person name="Haridas S."/>
            <person name="Albert R."/>
            <person name="Binder M."/>
            <person name="Bloem J."/>
            <person name="Labutti K."/>
            <person name="Salamov A."/>
            <person name="Andreopoulos B."/>
            <person name="Baker S."/>
            <person name="Barry K."/>
            <person name="Bills G."/>
            <person name="Bluhm B."/>
            <person name="Cannon C."/>
            <person name="Castanera R."/>
            <person name="Culley D."/>
            <person name="Daum C."/>
            <person name="Ezra D."/>
            <person name="Gonzalez J."/>
            <person name="Henrissat B."/>
            <person name="Kuo A."/>
            <person name="Liang C."/>
            <person name="Lipzen A."/>
            <person name="Lutzoni F."/>
            <person name="Magnuson J."/>
            <person name="Mondo S."/>
            <person name="Nolan M."/>
            <person name="Ohm R."/>
            <person name="Pangilinan J."/>
            <person name="Park H.-J."/>
            <person name="Ramirez L."/>
            <person name="Alfaro M."/>
            <person name="Sun H."/>
            <person name="Tritt A."/>
            <person name="Yoshinaga Y."/>
            <person name="Zwiers L.-H."/>
            <person name="Turgeon B."/>
            <person name="Goodwin S."/>
            <person name="Spatafora J."/>
            <person name="Crous P."/>
            <person name="Grigoriev I."/>
        </authorList>
    </citation>
    <scope>NUCLEOTIDE SEQUENCE</scope>
    <source>
        <strain evidence="2">CBS 627.86</strain>
    </source>
</reference>
<dbReference type="GO" id="GO:0000747">
    <property type="term" value="P:conjugation with cellular fusion"/>
    <property type="evidence" value="ECO:0007669"/>
    <property type="project" value="TreeGrafter"/>
</dbReference>
<evidence type="ECO:0000256" key="1">
    <source>
        <dbReference type="SAM" id="Phobius"/>
    </source>
</evidence>
<dbReference type="OrthoDB" id="3550957at2759"/>
<dbReference type="PANTHER" id="PTHR28092">
    <property type="entry name" value="FACTOR-INDUCED GENE 1 PROTEIN"/>
    <property type="match status" value="1"/>
</dbReference>
<keyword evidence="1" id="KW-1133">Transmembrane helix</keyword>
<dbReference type="GO" id="GO:0016020">
    <property type="term" value="C:membrane"/>
    <property type="evidence" value="ECO:0007669"/>
    <property type="project" value="InterPro"/>
</dbReference>
<protein>
    <submittedName>
        <fullName evidence="2">Ca2+ regulator and membrane fusion protein Fig1-domain-containing protein</fullName>
    </submittedName>
</protein>
<organism evidence="2 3">
    <name type="scientific">Lophiotrema nucula</name>
    <dbReference type="NCBI Taxonomy" id="690887"/>
    <lineage>
        <taxon>Eukaryota</taxon>
        <taxon>Fungi</taxon>
        <taxon>Dikarya</taxon>
        <taxon>Ascomycota</taxon>
        <taxon>Pezizomycotina</taxon>
        <taxon>Dothideomycetes</taxon>
        <taxon>Pleosporomycetidae</taxon>
        <taxon>Pleosporales</taxon>
        <taxon>Lophiotremataceae</taxon>
        <taxon>Lophiotrema</taxon>
    </lineage>
</organism>
<dbReference type="AlphaFoldDB" id="A0A6A5ZBU1"/>
<dbReference type="Proteomes" id="UP000799770">
    <property type="component" value="Unassembled WGS sequence"/>
</dbReference>
<name>A0A6A5ZBU1_9PLEO</name>
<proteinExistence type="predicted"/>
<evidence type="ECO:0000313" key="2">
    <source>
        <dbReference type="EMBL" id="KAF2116932.1"/>
    </source>
</evidence>
<keyword evidence="1" id="KW-0472">Membrane</keyword>
<feature type="transmembrane region" description="Helical" evidence="1">
    <location>
        <begin position="51"/>
        <end position="75"/>
    </location>
</feature>
<dbReference type="Pfam" id="PF12351">
    <property type="entry name" value="Fig1"/>
    <property type="match status" value="1"/>
</dbReference>
<sequence>MSSLTRSSTTSSADTSHPWWRRLIPKRAWLYRLDRFIGIPSWIPYIGFHHVCMFIVASAATVVAILLAGSALSLIGSRVYLLEVSYLRSNEERKLPPDVWENITSLAPEAIRDTQLSVRLGYFGICARQDSDKWTCDSGVSDLLASKRFTDPLGILNTVNRIKDNAIFAAPFLISEALSLIALFVLNRFEGWSKDKERYGISPELNAFNEKTLLWSSGFATIFALSAAVWQHVAAATAATYLEVSAALAVKAKVGVIAIVLGWLAFGLWIVAFLAMGLMCLAIRWVRKTSERRL</sequence>
<feature type="transmembrane region" description="Helical" evidence="1">
    <location>
        <begin position="254"/>
        <end position="283"/>
    </location>
</feature>
<feature type="transmembrane region" description="Helical" evidence="1">
    <location>
        <begin position="213"/>
        <end position="234"/>
    </location>
</feature>